<comment type="caution">
    <text evidence="1">The sequence shown here is derived from an EMBL/GenBank/DDBJ whole genome shotgun (WGS) entry which is preliminary data.</text>
</comment>
<keyword evidence="2" id="KW-1185">Reference proteome</keyword>
<gene>
    <name evidence="1" type="ORF">TCAP_00866</name>
</gene>
<dbReference type="GO" id="GO:0016740">
    <property type="term" value="F:transferase activity"/>
    <property type="evidence" value="ECO:0007669"/>
    <property type="project" value="UniProtKB-KW"/>
</dbReference>
<dbReference type="OrthoDB" id="5412996at2759"/>
<dbReference type="STRING" id="45235.A0A2K3QNW9"/>
<keyword evidence="1" id="KW-0808">Transferase</keyword>
<proteinExistence type="predicted"/>
<evidence type="ECO:0000313" key="2">
    <source>
        <dbReference type="Proteomes" id="UP000236621"/>
    </source>
</evidence>
<dbReference type="AlphaFoldDB" id="A0A2K3QNW9"/>
<protein>
    <submittedName>
        <fullName evidence="1">Phosphotransferase enzyme family protein</fullName>
    </submittedName>
</protein>
<name>A0A2K3QNW9_9HYPO</name>
<dbReference type="Proteomes" id="UP000236621">
    <property type="component" value="Unassembled WGS sequence"/>
</dbReference>
<accession>A0A2K3QNW9</accession>
<reference evidence="1 2" key="1">
    <citation type="submission" date="2017-08" db="EMBL/GenBank/DDBJ databases">
        <title>Harnessing the power of phylogenomics to disentangle the directionality and signatures of interkingdom host jumping in the parasitic fungal genus Tolypocladium.</title>
        <authorList>
            <person name="Quandt C.A."/>
            <person name="Patterson W."/>
            <person name="Spatafora J.W."/>
        </authorList>
    </citation>
    <scope>NUCLEOTIDE SEQUENCE [LARGE SCALE GENOMIC DNA]</scope>
    <source>
        <strain evidence="1 2">CBS 113982</strain>
    </source>
</reference>
<sequence length="87" mass="9976">MVIDYLRKRPFIIIEFVNGIDLDELLKQPTENDQEEVILDLNIDKAKLDTVYDQIAIYFSYLGFGSRASELSLRTILQATRPLSGDP</sequence>
<dbReference type="EMBL" id="NRSZ01000140">
    <property type="protein sequence ID" value="PNY29219.1"/>
    <property type="molecule type" value="Genomic_DNA"/>
</dbReference>
<organism evidence="1 2">
    <name type="scientific">Tolypocladium capitatum</name>
    <dbReference type="NCBI Taxonomy" id="45235"/>
    <lineage>
        <taxon>Eukaryota</taxon>
        <taxon>Fungi</taxon>
        <taxon>Dikarya</taxon>
        <taxon>Ascomycota</taxon>
        <taxon>Pezizomycotina</taxon>
        <taxon>Sordariomycetes</taxon>
        <taxon>Hypocreomycetidae</taxon>
        <taxon>Hypocreales</taxon>
        <taxon>Ophiocordycipitaceae</taxon>
        <taxon>Tolypocladium</taxon>
    </lineage>
</organism>
<evidence type="ECO:0000313" key="1">
    <source>
        <dbReference type="EMBL" id="PNY29219.1"/>
    </source>
</evidence>